<keyword evidence="2" id="KW-0216">Detoxification</keyword>
<evidence type="ECO:0000256" key="7">
    <source>
        <dbReference type="ARBA" id="ARBA00049401"/>
    </source>
</evidence>
<reference evidence="8 9" key="1">
    <citation type="submission" date="2021-07" db="EMBL/GenBank/DDBJ databases">
        <title>complete genome sequencing of Tessaracoccus sp.J1M15.</title>
        <authorList>
            <person name="Bae J.-W."/>
            <person name="Kim D.-y."/>
        </authorList>
    </citation>
    <scope>NUCLEOTIDE SEQUENCE [LARGE SCALE GENOMIC DNA]</scope>
    <source>
        <strain evidence="8 9">J1M15</strain>
    </source>
</reference>
<evidence type="ECO:0000256" key="5">
    <source>
        <dbReference type="ARBA" id="ARBA00023002"/>
    </source>
</evidence>
<comment type="cofactor">
    <cofactor evidence="1">
        <name>FMN</name>
        <dbReference type="ChEBI" id="CHEBI:58210"/>
    </cofactor>
</comment>
<keyword evidence="9" id="KW-1185">Reference proteome</keyword>
<sequence>MTDRLLDSPLPIVAAPMAGGPSTVALAHAVAAAGAFPFLAGGYKTVEALEAEVEQLRLLDVAFGVNLFVPGHDTLDERAFAAYAAELGAEAAQFGLELDPTPVRDDDGWGEKLAWLLAHPVPAVSLTFGIPDHGDIAALRLVGSRVLATVTTPEEARLARDAGVDGIVVQGAAAGGHSATFDPTRTPGPMPTATLLRRVLREVDLPVVATGGVDGPQAVRTLLDAGAQSVAVGTLLLRTDEAGTSPTHRRALGDPSFVETVLTRAFTGRPARALRNGFVDRHPDGIVGYPAVHHLTRALRQAAGAAGDADRLHLWAGTGWRSAPTGPAADVVRHLVGD</sequence>
<dbReference type="PANTHER" id="PTHR42747">
    <property type="entry name" value="NITRONATE MONOOXYGENASE-RELATED"/>
    <property type="match status" value="1"/>
</dbReference>
<evidence type="ECO:0000256" key="6">
    <source>
        <dbReference type="ARBA" id="ARBA00031155"/>
    </source>
</evidence>
<protein>
    <recommendedName>
        <fullName evidence="6">Propionate 3-nitronate monooxygenase</fullName>
    </recommendedName>
</protein>
<evidence type="ECO:0000313" key="8">
    <source>
        <dbReference type="EMBL" id="QXT62687.1"/>
    </source>
</evidence>
<accession>A0ABX8SJR8</accession>
<comment type="catalytic activity">
    <reaction evidence="7">
        <text>3 propionate 3-nitronate + 3 O2 + H2O = 3 3-oxopropanoate + 2 nitrate + nitrite + H2O2 + 3 H(+)</text>
        <dbReference type="Rhea" id="RHEA:57332"/>
        <dbReference type="ChEBI" id="CHEBI:15377"/>
        <dbReference type="ChEBI" id="CHEBI:15378"/>
        <dbReference type="ChEBI" id="CHEBI:15379"/>
        <dbReference type="ChEBI" id="CHEBI:16240"/>
        <dbReference type="ChEBI" id="CHEBI:16301"/>
        <dbReference type="ChEBI" id="CHEBI:17632"/>
        <dbReference type="ChEBI" id="CHEBI:33190"/>
        <dbReference type="ChEBI" id="CHEBI:136067"/>
    </reaction>
</comment>
<keyword evidence="3" id="KW-0285">Flavoprotein</keyword>
<dbReference type="Proteomes" id="UP000824504">
    <property type="component" value="Chromosome"/>
</dbReference>
<evidence type="ECO:0000256" key="4">
    <source>
        <dbReference type="ARBA" id="ARBA00022643"/>
    </source>
</evidence>
<evidence type="ECO:0000256" key="1">
    <source>
        <dbReference type="ARBA" id="ARBA00001917"/>
    </source>
</evidence>
<keyword evidence="5" id="KW-0560">Oxidoreductase</keyword>
<gene>
    <name evidence="8" type="ORF">KDB89_13275</name>
</gene>
<dbReference type="GO" id="GO:0004497">
    <property type="term" value="F:monooxygenase activity"/>
    <property type="evidence" value="ECO:0007669"/>
    <property type="project" value="UniProtKB-KW"/>
</dbReference>
<name>A0ABX8SJR8_9ACTN</name>
<evidence type="ECO:0000313" key="9">
    <source>
        <dbReference type="Proteomes" id="UP000824504"/>
    </source>
</evidence>
<organism evidence="8 9">
    <name type="scientific">Tessaracoccus palaemonis</name>
    <dbReference type="NCBI Taxonomy" id="2829499"/>
    <lineage>
        <taxon>Bacteria</taxon>
        <taxon>Bacillati</taxon>
        <taxon>Actinomycetota</taxon>
        <taxon>Actinomycetes</taxon>
        <taxon>Propionibacteriales</taxon>
        <taxon>Propionibacteriaceae</taxon>
        <taxon>Tessaracoccus</taxon>
    </lineage>
</organism>
<dbReference type="CDD" id="cd04730">
    <property type="entry name" value="NPD_like"/>
    <property type="match status" value="1"/>
</dbReference>
<dbReference type="InterPro" id="IPR004136">
    <property type="entry name" value="NMO"/>
</dbReference>
<dbReference type="RefSeq" id="WP_219081805.1">
    <property type="nucleotide sequence ID" value="NZ_CP079216.1"/>
</dbReference>
<dbReference type="InterPro" id="IPR001295">
    <property type="entry name" value="Dihydroorotate_DH_CS"/>
</dbReference>
<keyword evidence="8" id="KW-0503">Monooxygenase</keyword>
<evidence type="ECO:0000256" key="3">
    <source>
        <dbReference type="ARBA" id="ARBA00022630"/>
    </source>
</evidence>
<proteinExistence type="predicted"/>
<dbReference type="PANTHER" id="PTHR42747:SF3">
    <property type="entry name" value="NITRONATE MONOOXYGENASE-RELATED"/>
    <property type="match status" value="1"/>
</dbReference>
<dbReference type="EMBL" id="CP079216">
    <property type="protein sequence ID" value="QXT62687.1"/>
    <property type="molecule type" value="Genomic_DNA"/>
</dbReference>
<keyword evidence="4" id="KW-0288">FMN</keyword>
<dbReference type="PROSITE" id="PS00912">
    <property type="entry name" value="DHODEHASE_2"/>
    <property type="match status" value="1"/>
</dbReference>
<dbReference type="Pfam" id="PF03060">
    <property type="entry name" value="NMO"/>
    <property type="match status" value="1"/>
</dbReference>
<evidence type="ECO:0000256" key="2">
    <source>
        <dbReference type="ARBA" id="ARBA00022575"/>
    </source>
</evidence>